<keyword evidence="3" id="KW-0106">Calcium</keyword>
<dbReference type="SUPFAM" id="SSF47473">
    <property type="entry name" value="EF-hand"/>
    <property type="match status" value="1"/>
</dbReference>
<evidence type="ECO:0000256" key="3">
    <source>
        <dbReference type="ARBA" id="ARBA00022837"/>
    </source>
</evidence>
<evidence type="ECO:0000256" key="2">
    <source>
        <dbReference type="ARBA" id="ARBA00022737"/>
    </source>
</evidence>
<dbReference type="GO" id="GO:0005509">
    <property type="term" value="F:calcium ion binding"/>
    <property type="evidence" value="ECO:0007669"/>
    <property type="project" value="InterPro"/>
</dbReference>
<dbReference type="Gene3D" id="1.10.238.10">
    <property type="entry name" value="EF-hand"/>
    <property type="match status" value="1"/>
</dbReference>
<keyword evidence="1" id="KW-0479">Metal-binding</keyword>
<evidence type="ECO:0000256" key="1">
    <source>
        <dbReference type="ARBA" id="ARBA00022723"/>
    </source>
</evidence>
<dbReference type="Pfam" id="PF13405">
    <property type="entry name" value="EF-hand_6"/>
    <property type="match status" value="1"/>
</dbReference>
<dbReference type="PRINTS" id="PR00450">
    <property type="entry name" value="RECOVERIN"/>
</dbReference>
<accession>A0A2T7PA40</accession>
<dbReference type="Pfam" id="PF13499">
    <property type="entry name" value="EF-hand_7"/>
    <property type="match status" value="1"/>
</dbReference>
<organism evidence="5 6">
    <name type="scientific">Pomacea canaliculata</name>
    <name type="common">Golden apple snail</name>
    <dbReference type="NCBI Taxonomy" id="400727"/>
    <lineage>
        <taxon>Eukaryota</taxon>
        <taxon>Metazoa</taxon>
        <taxon>Spiralia</taxon>
        <taxon>Lophotrochozoa</taxon>
        <taxon>Mollusca</taxon>
        <taxon>Gastropoda</taxon>
        <taxon>Caenogastropoda</taxon>
        <taxon>Architaenioglossa</taxon>
        <taxon>Ampullarioidea</taxon>
        <taxon>Ampullariidae</taxon>
        <taxon>Pomacea</taxon>
    </lineage>
</organism>
<feature type="domain" description="EF-hand" evidence="4">
    <location>
        <begin position="8"/>
        <end position="43"/>
    </location>
</feature>
<dbReference type="OrthoDB" id="191686at2759"/>
<dbReference type="PROSITE" id="PS50222">
    <property type="entry name" value="EF_HAND_2"/>
    <property type="match status" value="2"/>
</dbReference>
<dbReference type="STRING" id="400727.A0A2T7PA40"/>
<comment type="caution">
    <text evidence="5">The sequence shown here is derived from an EMBL/GenBank/DDBJ whole genome shotgun (WGS) entry which is preliminary data.</text>
</comment>
<keyword evidence="6" id="KW-1185">Reference proteome</keyword>
<dbReference type="CDD" id="cd00051">
    <property type="entry name" value="EFh"/>
    <property type="match status" value="1"/>
</dbReference>
<evidence type="ECO:0000313" key="6">
    <source>
        <dbReference type="Proteomes" id="UP000245119"/>
    </source>
</evidence>
<name>A0A2T7PA40_POMCA</name>
<dbReference type="InterPro" id="IPR018247">
    <property type="entry name" value="EF_Hand_1_Ca_BS"/>
</dbReference>
<dbReference type="PROSITE" id="PS00018">
    <property type="entry name" value="EF_HAND_1"/>
    <property type="match status" value="2"/>
</dbReference>
<dbReference type="PANTHER" id="PTHR23055">
    <property type="entry name" value="CALCIUM BINDING PROTEINS"/>
    <property type="match status" value="1"/>
</dbReference>
<keyword evidence="2" id="KW-0677">Repeat</keyword>
<sequence length="165" mass="18518">MVSAPGLDASAYAHYVFNTFDHDHNGSISFEEFVMGLSVLSRGSLQERLQWAFSLYDINGDGIITKDEMLDIVTAIYEMMGRYTEPAIDENTAKEHVERVFQENDRQTLGMIHRTDRKRAKTPGGTWCSHKMASKLPAAWTIPLTRCPQGDPANTLPPGRDLSIE</sequence>
<dbReference type="PANTHER" id="PTHR23055:SF167">
    <property type="entry name" value="EF-HAND DOMAIN-CONTAINING PROTEIN"/>
    <property type="match status" value="1"/>
</dbReference>
<dbReference type="Proteomes" id="UP000245119">
    <property type="component" value="Linkage Group LG5"/>
</dbReference>
<evidence type="ECO:0000313" key="5">
    <source>
        <dbReference type="EMBL" id="PVD30282.1"/>
    </source>
</evidence>
<proteinExistence type="predicted"/>
<dbReference type="InterPro" id="IPR002048">
    <property type="entry name" value="EF_hand_dom"/>
</dbReference>
<dbReference type="SMART" id="SM00054">
    <property type="entry name" value="EFh"/>
    <property type="match status" value="2"/>
</dbReference>
<reference evidence="5 6" key="1">
    <citation type="submission" date="2018-04" db="EMBL/GenBank/DDBJ databases">
        <title>The genome of golden apple snail Pomacea canaliculata provides insight into stress tolerance and invasive adaptation.</title>
        <authorList>
            <person name="Liu C."/>
            <person name="Liu B."/>
            <person name="Ren Y."/>
            <person name="Zhang Y."/>
            <person name="Wang H."/>
            <person name="Li S."/>
            <person name="Jiang F."/>
            <person name="Yin L."/>
            <person name="Zhang G."/>
            <person name="Qian W."/>
            <person name="Fan W."/>
        </authorList>
    </citation>
    <scope>NUCLEOTIDE SEQUENCE [LARGE SCALE GENOMIC DNA]</scope>
    <source>
        <strain evidence="5">SZHN2017</strain>
        <tissue evidence="5">Muscle</tissue>
    </source>
</reference>
<dbReference type="AlphaFoldDB" id="A0A2T7PA40"/>
<dbReference type="InterPro" id="IPR011992">
    <property type="entry name" value="EF-hand-dom_pair"/>
</dbReference>
<feature type="domain" description="EF-hand" evidence="4">
    <location>
        <begin position="44"/>
        <end position="79"/>
    </location>
</feature>
<protein>
    <recommendedName>
        <fullName evidence="4">EF-hand domain-containing protein</fullName>
    </recommendedName>
</protein>
<dbReference type="EMBL" id="PZQS01000005">
    <property type="protein sequence ID" value="PVD30282.1"/>
    <property type="molecule type" value="Genomic_DNA"/>
</dbReference>
<evidence type="ECO:0000259" key="4">
    <source>
        <dbReference type="PROSITE" id="PS50222"/>
    </source>
</evidence>
<gene>
    <name evidence="5" type="ORF">C0Q70_09546</name>
</gene>
<dbReference type="InterPro" id="IPR028846">
    <property type="entry name" value="Recoverin"/>
</dbReference>